<dbReference type="EMBL" id="JH794669">
    <property type="protein sequence ID" value="ELQ58952.1"/>
    <property type="molecule type" value="Genomic_DNA"/>
</dbReference>
<gene>
    <name evidence="1" type="ORF">OOW_P131scaffold01451g4</name>
</gene>
<dbReference type="AlphaFoldDB" id="L7ISN6"/>
<accession>L7ISN6</accession>
<name>L7ISN6_PYRO1</name>
<proteinExistence type="predicted"/>
<reference evidence="1" key="1">
    <citation type="journal article" date="2012" name="PLoS Genet.">
        <title>Comparative analysis of the genomes of two field isolates of the rice blast fungus Magnaporthe oryzae.</title>
        <authorList>
            <person name="Xue M."/>
            <person name="Yang J."/>
            <person name="Li Z."/>
            <person name="Hu S."/>
            <person name="Yao N."/>
            <person name="Dean R.A."/>
            <person name="Zhao W."/>
            <person name="Shen M."/>
            <person name="Zhang H."/>
            <person name="Li C."/>
            <person name="Liu L."/>
            <person name="Cao L."/>
            <person name="Xu X."/>
            <person name="Xing Y."/>
            <person name="Hsiang T."/>
            <person name="Zhang Z."/>
            <person name="Xu J.R."/>
            <person name="Peng Y.L."/>
        </authorList>
    </citation>
    <scope>NUCLEOTIDE SEQUENCE [LARGE SCALE GENOMIC DNA]</scope>
    <source>
        <strain evidence="1">P131</strain>
    </source>
</reference>
<protein>
    <submittedName>
        <fullName evidence="1">Uncharacterized protein</fullName>
    </submittedName>
</protein>
<evidence type="ECO:0000313" key="1">
    <source>
        <dbReference type="EMBL" id="ELQ58952.1"/>
    </source>
</evidence>
<organism>
    <name type="scientific">Pyricularia oryzae (strain P131)</name>
    <name type="common">Rice blast fungus</name>
    <name type="synonym">Magnaporthe oryzae</name>
    <dbReference type="NCBI Taxonomy" id="1143193"/>
    <lineage>
        <taxon>Eukaryota</taxon>
        <taxon>Fungi</taxon>
        <taxon>Dikarya</taxon>
        <taxon>Ascomycota</taxon>
        <taxon>Pezizomycotina</taxon>
        <taxon>Sordariomycetes</taxon>
        <taxon>Sordariomycetidae</taxon>
        <taxon>Magnaporthales</taxon>
        <taxon>Pyriculariaceae</taxon>
        <taxon>Pyricularia</taxon>
    </lineage>
</organism>
<sequence>MTEPPTANPGFAKSLPRGVGKVGGEDGPNEIVNNQGAIGVYQFYFYNVHKQRVFVDSPEATANLLHNLNAFRYIKYKVQFILPNKIAGKGFLIYNSKKINTSAGPCYNPKRENISYNDTDVVELLKLVLAANIDIIGHFAYSINFYAIKMNEVRYKQPFNAYKSSKLILTPANIENLT</sequence>